<dbReference type="Gene3D" id="1.20.58.220">
    <property type="entry name" value="Phosphate transport system protein phou homolog 2, domain 2"/>
    <property type="match status" value="1"/>
</dbReference>
<accession>A0A1T4T5E0</accession>
<protein>
    <recommendedName>
        <fullName evidence="4">Phosphate transport regulator</fullName>
    </recommendedName>
</protein>
<keyword evidence="1" id="KW-0175">Coiled coil</keyword>
<evidence type="ECO:0000313" key="2">
    <source>
        <dbReference type="EMBL" id="SKA35662.1"/>
    </source>
</evidence>
<dbReference type="EMBL" id="FUWJ01000013">
    <property type="protein sequence ID" value="SKA35662.1"/>
    <property type="molecule type" value="Genomic_DNA"/>
</dbReference>
<proteinExistence type="predicted"/>
<reference evidence="3" key="1">
    <citation type="submission" date="2017-02" db="EMBL/GenBank/DDBJ databases">
        <authorList>
            <person name="Varghese N."/>
            <person name="Submissions S."/>
        </authorList>
    </citation>
    <scope>NUCLEOTIDE SEQUENCE [LARGE SCALE GENOMIC DNA]</scope>
    <source>
        <strain evidence="3">ATCC 27094</strain>
    </source>
</reference>
<dbReference type="InterPro" id="IPR038078">
    <property type="entry name" value="PhoU-like_sf"/>
</dbReference>
<gene>
    <name evidence="2" type="ORF">SAMN02745126_05704</name>
</gene>
<dbReference type="RefSeq" id="WP_085937440.1">
    <property type="nucleotide sequence ID" value="NZ_FUWJ01000013.1"/>
</dbReference>
<dbReference type="OrthoDB" id="7244081at2"/>
<feature type="coiled-coil region" evidence="1">
    <location>
        <begin position="470"/>
        <end position="497"/>
    </location>
</feature>
<keyword evidence="3" id="KW-1185">Reference proteome</keyword>
<organism evidence="2 3">
    <name type="scientific">Enhydrobacter aerosaccus</name>
    <dbReference type="NCBI Taxonomy" id="225324"/>
    <lineage>
        <taxon>Bacteria</taxon>
        <taxon>Pseudomonadati</taxon>
        <taxon>Pseudomonadota</taxon>
        <taxon>Alphaproteobacteria</taxon>
        <taxon>Hyphomicrobiales</taxon>
        <taxon>Enhydrobacter</taxon>
    </lineage>
</organism>
<evidence type="ECO:0000313" key="3">
    <source>
        <dbReference type="Proteomes" id="UP000190092"/>
    </source>
</evidence>
<dbReference type="AlphaFoldDB" id="A0A1T4T5E0"/>
<evidence type="ECO:0000256" key="1">
    <source>
        <dbReference type="SAM" id="Coils"/>
    </source>
</evidence>
<name>A0A1T4T5E0_9HYPH</name>
<dbReference type="Proteomes" id="UP000190092">
    <property type="component" value="Unassembled WGS sequence"/>
</dbReference>
<evidence type="ECO:0008006" key="4">
    <source>
        <dbReference type="Google" id="ProtNLM"/>
    </source>
</evidence>
<dbReference type="STRING" id="225324.SAMN02745126_05704"/>
<sequence>MTEKSQIVRLLGEGSLLLPTLLADALAANDRLKLRLTLLQEASAQARHPVHAPPSFTIERQAAGLADPQFDAMVSGARQVSGDRLQIPGAHALVHGVPDDLKTMLAPLEACGTDSYPEFRKRLEKLSASLPVAAHDELTAEEIQSMAAARPGGPETVHRLVMDAHKAINALAAESALEVIDGARVHHVDEADRQRIRAFMAGLNRTAGLAFGHPGLATLATRSGARLVIQNDIGTTDAHVLVIHVEGNTTTVTYTDIHRPRARFFMSMFDGRDVAWNALTERQAQELQGGEAFYLVVGRHAAADEAAQLRFLEFLGSRIVFLIDWNKARKALQIFVGKQNAIDILRWASSHDCGHRGFLELGGADLVFEAIRRTGAGRIPYGARLDAVLGEKECTTFLRHVLRQTSEGLRASRSVRLIRDEIQAELAELFDTAEAALLVLLVRHLGIARTLASAIAESFASDGHAVAGLRTRLAQRAKQMEEKADRLTVQAREMCERMQDADALRLALDEIENCTDALDECAFLWSIAPTGEGLLGNVVLVDLADIVVESISHLVRAAEAASRLPQGNRLDAATSLQAIDAVTLAERRADTAEREALRAFMRQPTSDSRVLVLGIELARTLETATDHLAHAALSLRERVLQELST</sequence>